<feature type="binding site" evidence="8">
    <location>
        <position position="438"/>
    </location>
    <ligand>
        <name>Mn(2+)</name>
        <dbReference type="ChEBI" id="CHEBI:29035"/>
        <label>2</label>
    </ligand>
</feature>
<protein>
    <recommendedName>
        <fullName evidence="8 9">2,3-bisphosphoglycerate-independent phosphoglycerate mutase</fullName>
        <shortName evidence="8">BPG-independent PGAM</shortName>
        <shortName evidence="8">Phosphoglyceromutase</shortName>
        <shortName evidence="8">iPGM</shortName>
        <ecNumber evidence="8 9">5.4.2.12</ecNumber>
    </recommendedName>
</protein>
<keyword evidence="6 8" id="KW-0464">Manganese</keyword>
<sequence>MSIPKPVVLCILDGWGLSDTEHGNAPALARTPNFDAAMARCPNARLVTHGIDVGLPEGQMGNSEVGHLNIGAGRIIEMDLRRIDRAVETGTFAALPGIRRFVEAMKASGGTAHLLGVLSNGGVHSHISHMIAAAHTLAAEGIPVAIHAFTDGRDVAQVSAMSYLDELQAALPLGARIATVSGRYYAMDRDNRWERVSLAYAAIAAAEGYHAETAAEAIDNAYGKGRTDEFIKPRVLGQYAGMRDGDGLMCLNFRADRAREILAAFADPEFDKFETGRRPKFAIVSGFTDYSARHKTYMDCIFPDEQPDNTLGIWVAKQGLRQFHIAETEKYPHVTFFLNGGREAPEEGEDRYMAASPRVATYDLKPEMSAPEVTDHLVAAIAEGYDLIVANYANPDMVGHTGDLNAAIAACEAVDQGLGRVMEAVERAGGAMIVTADHGNCETMIDPETGAPHTAHTVNPVPVILVGGPEGAALRDGRLSDLAPTLLTLMGLDVPPEMTGRSLIVPAEAARGADAAE</sequence>
<dbReference type="SUPFAM" id="SSF64158">
    <property type="entry name" value="2,3-Bisphosphoglycerate-independent phosphoglycerate mutase, substrate-binding domain"/>
    <property type="match status" value="1"/>
</dbReference>
<evidence type="ECO:0000256" key="9">
    <source>
        <dbReference type="NCBIfam" id="TIGR01307"/>
    </source>
</evidence>
<accession>A0ABW7I8B6</accession>
<dbReference type="PIRSF" id="PIRSF001492">
    <property type="entry name" value="IPGAM"/>
    <property type="match status" value="1"/>
</dbReference>
<evidence type="ECO:0000259" key="11">
    <source>
        <dbReference type="Pfam" id="PF06415"/>
    </source>
</evidence>
<evidence type="ECO:0000256" key="5">
    <source>
        <dbReference type="ARBA" id="ARBA00023152"/>
    </source>
</evidence>
<feature type="binding site" evidence="8">
    <location>
        <position position="13"/>
    </location>
    <ligand>
        <name>Mn(2+)</name>
        <dbReference type="ChEBI" id="CHEBI:29035"/>
        <label>2</label>
    </ligand>
</feature>
<evidence type="ECO:0000256" key="7">
    <source>
        <dbReference type="ARBA" id="ARBA00023235"/>
    </source>
</evidence>
<name>A0ABW7I8B6_9RHOB</name>
<dbReference type="InterPro" id="IPR011258">
    <property type="entry name" value="BPG-indep_PGM_N"/>
</dbReference>
<dbReference type="Gene3D" id="3.40.720.10">
    <property type="entry name" value="Alkaline Phosphatase, subunit A"/>
    <property type="match status" value="1"/>
</dbReference>
<evidence type="ECO:0000256" key="4">
    <source>
        <dbReference type="ARBA" id="ARBA00022723"/>
    </source>
</evidence>
<reference evidence="12 13" key="1">
    <citation type="submission" date="2024-10" db="EMBL/GenBank/DDBJ databases">
        <authorList>
            <person name="Yang X.-N."/>
        </authorList>
    </citation>
    <scope>NUCLEOTIDE SEQUENCE [LARGE SCALE GENOMIC DNA]</scope>
    <source>
        <strain evidence="12 13">CAU 1059</strain>
    </source>
</reference>
<feature type="domain" description="Metalloenzyme" evidence="10">
    <location>
        <begin position="5"/>
        <end position="493"/>
    </location>
</feature>
<feature type="binding site" evidence="8">
    <location>
        <position position="400"/>
    </location>
    <ligand>
        <name>Mn(2+)</name>
        <dbReference type="ChEBI" id="CHEBI:29035"/>
        <label>1</label>
    </ligand>
</feature>
<feature type="binding site" evidence="8">
    <location>
        <position position="456"/>
    </location>
    <ligand>
        <name>Mn(2+)</name>
        <dbReference type="ChEBI" id="CHEBI:29035"/>
        <label>1</label>
    </ligand>
</feature>
<keyword evidence="5 8" id="KW-0324">Glycolysis</keyword>
<dbReference type="EC" id="5.4.2.12" evidence="8 9"/>
<dbReference type="Pfam" id="PF06415">
    <property type="entry name" value="iPGM_N"/>
    <property type="match status" value="1"/>
</dbReference>
<evidence type="ECO:0000256" key="6">
    <source>
        <dbReference type="ARBA" id="ARBA00023211"/>
    </source>
</evidence>
<dbReference type="Proteomes" id="UP001607157">
    <property type="component" value="Unassembled WGS sequence"/>
</dbReference>
<dbReference type="InterPro" id="IPR005995">
    <property type="entry name" value="Pgm_bpd_ind"/>
</dbReference>
<dbReference type="Pfam" id="PF01676">
    <property type="entry name" value="Metalloenzyme"/>
    <property type="match status" value="1"/>
</dbReference>
<feature type="active site" description="Phosphoserine intermediate" evidence="8">
    <location>
        <position position="63"/>
    </location>
</feature>
<dbReference type="GO" id="GO:0004619">
    <property type="term" value="F:phosphoglycerate mutase activity"/>
    <property type="evidence" value="ECO:0007669"/>
    <property type="project" value="UniProtKB-EC"/>
</dbReference>
<feature type="binding site" evidence="8">
    <location>
        <position position="63"/>
    </location>
    <ligand>
        <name>Mn(2+)</name>
        <dbReference type="ChEBI" id="CHEBI:29035"/>
        <label>2</label>
    </ligand>
</feature>
<dbReference type="CDD" id="cd16010">
    <property type="entry name" value="iPGM"/>
    <property type="match status" value="1"/>
</dbReference>
<feature type="binding site" evidence="8">
    <location>
        <position position="183"/>
    </location>
    <ligand>
        <name>substrate</name>
    </ligand>
</feature>
<feature type="binding site" evidence="8">
    <location>
        <position position="189"/>
    </location>
    <ligand>
        <name>substrate</name>
    </ligand>
</feature>
<keyword evidence="7 8" id="KW-0413">Isomerase</keyword>
<comment type="caution">
    <text evidence="12">The sequence shown here is derived from an EMBL/GenBank/DDBJ whole genome shotgun (WGS) entry which is preliminary data.</text>
</comment>
<feature type="binding site" evidence="8">
    <location>
        <begin position="153"/>
        <end position="154"/>
    </location>
    <ligand>
        <name>substrate</name>
    </ligand>
</feature>
<comment type="function">
    <text evidence="8">Catalyzes the interconversion of 2-phosphoglycerate and 3-phosphoglycerate.</text>
</comment>
<feature type="binding site" evidence="8">
    <location>
        <position position="124"/>
    </location>
    <ligand>
        <name>substrate</name>
    </ligand>
</feature>
<organism evidence="12 13">
    <name type="scientific">Roseovarius aquimarinus</name>
    <dbReference type="NCBI Taxonomy" id="1229156"/>
    <lineage>
        <taxon>Bacteria</taxon>
        <taxon>Pseudomonadati</taxon>
        <taxon>Pseudomonadota</taxon>
        <taxon>Alphaproteobacteria</taxon>
        <taxon>Rhodobacterales</taxon>
        <taxon>Roseobacteraceae</taxon>
        <taxon>Roseovarius</taxon>
    </lineage>
</organism>
<comment type="similarity">
    <text evidence="3 8">Belongs to the BPG-independent phosphoglycerate mutase family.</text>
</comment>
<evidence type="ECO:0000313" key="12">
    <source>
        <dbReference type="EMBL" id="MFH0254112.1"/>
    </source>
</evidence>
<evidence type="ECO:0000256" key="8">
    <source>
        <dbReference type="HAMAP-Rule" id="MF_01038"/>
    </source>
</evidence>
<dbReference type="PANTHER" id="PTHR31637">
    <property type="entry name" value="2,3-BISPHOSPHOGLYCERATE-INDEPENDENT PHOSPHOGLYCERATE MUTASE"/>
    <property type="match status" value="1"/>
</dbReference>
<feature type="binding site" evidence="8">
    <location>
        <position position="437"/>
    </location>
    <ligand>
        <name>Mn(2+)</name>
        <dbReference type="ChEBI" id="CHEBI:29035"/>
        <label>2</label>
    </ligand>
</feature>
<comment type="subunit">
    <text evidence="8">Monomer.</text>
</comment>
<comment type="pathway">
    <text evidence="2 8">Carbohydrate degradation; glycolysis; pyruvate from D-glyceraldehyde 3-phosphate: step 3/5.</text>
</comment>
<dbReference type="HAMAP" id="MF_01038">
    <property type="entry name" value="GpmI"/>
    <property type="match status" value="1"/>
</dbReference>
<dbReference type="NCBIfam" id="TIGR01307">
    <property type="entry name" value="pgm_bpd_ind"/>
    <property type="match status" value="1"/>
</dbReference>
<dbReference type="PANTHER" id="PTHR31637:SF0">
    <property type="entry name" value="2,3-BISPHOSPHOGLYCERATE-INDEPENDENT PHOSPHOGLYCERATE MUTASE"/>
    <property type="match status" value="1"/>
</dbReference>
<evidence type="ECO:0000256" key="2">
    <source>
        <dbReference type="ARBA" id="ARBA00004798"/>
    </source>
</evidence>
<keyword evidence="13" id="KW-1185">Reference proteome</keyword>
<evidence type="ECO:0000256" key="3">
    <source>
        <dbReference type="ARBA" id="ARBA00008819"/>
    </source>
</evidence>
<feature type="binding site" evidence="8">
    <location>
        <position position="396"/>
    </location>
    <ligand>
        <name>Mn(2+)</name>
        <dbReference type="ChEBI" id="CHEBI:29035"/>
        <label>1</label>
    </ligand>
</feature>
<feature type="binding site" evidence="8">
    <location>
        <begin position="254"/>
        <end position="257"/>
    </location>
    <ligand>
        <name>substrate</name>
    </ligand>
</feature>
<dbReference type="Gene3D" id="3.40.1450.10">
    <property type="entry name" value="BPG-independent phosphoglycerate mutase, domain B"/>
    <property type="match status" value="1"/>
</dbReference>
<comment type="catalytic activity">
    <reaction evidence="1 8">
        <text>(2R)-2-phosphoglycerate = (2R)-3-phosphoglycerate</text>
        <dbReference type="Rhea" id="RHEA:15901"/>
        <dbReference type="ChEBI" id="CHEBI:58272"/>
        <dbReference type="ChEBI" id="CHEBI:58289"/>
        <dbReference type="EC" id="5.4.2.12"/>
    </reaction>
</comment>
<feature type="binding site" evidence="8">
    <location>
        <position position="330"/>
    </location>
    <ligand>
        <name>substrate</name>
    </ligand>
</feature>
<evidence type="ECO:0000256" key="1">
    <source>
        <dbReference type="ARBA" id="ARBA00000370"/>
    </source>
</evidence>
<dbReference type="InterPro" id="IPR036646">
    <property type="entry name" value="PGAM_B_sf"/>
</dbReference>
<evidence type="ECO:0000259" key="10">
    <source>
        <dbReference type="Pfam" id="PF01676"/>
    </source>
</evidence>
<dbReference type="RefSeq" id="WP_377170532.1">
    <property type="nucleotide sequence ID" value="NZ_JBHTJC010000002.1"/>
</dbReference>
<dbReference type="EMBL" id="JBIHMM010000002">
    <property type="protein sequence ID" value="MFH0254112.1"/>
    <property type="molecule type" value="Genomic_DNA"/>
</dbReference>
<evidence type="ECO:0000313" key="13">
    <source>
        <dbReference type="Proteomes" id="UP001607157"/>
    </source>
</evidence>
<proteinExistence type="inferred from homology"/>
<dbReference type="InterPro" id="IPR017850">
    <property type="entry name" value="Alkaline_phosphatase_core_sf"/>
</dbReference>
<dbReference type="SUPFAM" id="SSF53649">
    <property type="entry name" value="Alkaline phosphatase-like"/>
    <property type="match status" value="1"/>
</dbReference>
<gene>
    <name evidence="8 12" type="primary">gpmI</name>
    <name evidence="12" type="ORF">ACGRVM_09415</name>
</gene>
<feature type="domain" description="BPG-independent PGAM N-terminal" evidence="11">
    <location>
        <begin position="83"/>
        <end position="291"/>
    </location>
</feature>
<keyword evidence="4 8" id="KW-0479">Metal-binding</keyword>
<comment type="cofactor">
    <cofactor evidence="8">
        <name>Mn(2+)</name>
        <dbReference type="ChEBI" id="CHEBI:29035"/>
    </cofactor>
    <text evidence="8">Binds 2 manganese ions per subunit.</text>
</comment>
<dbReference type="InterPro" id="IPR006124">
    <property type="entry name" value="Metalloenzyme"/>
</dbReference>